<feature type="region of interest" description="Disordered" evidence="1">
    <location>
        <begin position="148"/>
        <end position="178"/>
    </location>
</feature>
<proteinExistence type="predicted"/>
<evidence type="ECO:0000256" key="3">
    <source>
        <dbReference type="SAM" id="SignalP"/>
    </source>
</evidence>
<feature type="compositionally biased region" description="Low complexity" evidence="1">
    <location>
        <begin position="384"/>
        <end position="414"/>
    </location>
</feature>
<feature type="region of interest" description="Disordered" evidence="1">
    <location>
        <begin position="461"/>
        <end position="487"/>
    </location>
</feature>
<sequence>MYLRSSVCTLRLLFAISTILKNTSAFGTSSIPPGVPSLYRRQDYSSCSTIDSKLPDDFKCPSGTSCISLDNSSSGLCCPEGNTCSNIQIISCDIQSQNVTANADANIFTTRLGDKLPTCGEKCCPFGYACIESDSGSPVCNIILSTSKTGTTDTSSSTDSTSSSSSSSSSSTSSSSSSATSAIKTATSSSSTATSTATSTDVNSSASQIQPTCNKFPIGVFLAGFFPGMFIGAFLMLAWVICSGRHRKPNLRHSGDSSIHKPTISDPIPLESGGGLRTDFLRRTTGRAKSMFSTKSQQSPKFAPSHWKMPTPPVPNNVPVVPPGLPVTPERRLVHQQSTESIRVYSPPNGTVQPPNPAAIAPLRGMAAQRYPVTNNMGSPFQTPPNSNTTTNMNSNQTNERGVSTTFSGISSLSSDHDPETLTPARYKGGGFAPTKRIRPDGTEEVSRPNTTFTEMLHEAGFPDPVQDHGAPAVPKLPNRYGSRNRL</sequence>
<keyword evidence="2" id="KW-0472">Membrane</keyword>
<protein>
    <recommendedName>
        <fullName evidence="6">Mid2 domain-containing protein</fullName>
    </recommendedName>
</protein>
<accession>A0A0D2IAD7</accession>
<dbReference type="HOGENOM" id="CLU_035048_1_0_1"/>
<dbReference type="GeneID" id="25298420"/>
<dbReference type="Proteomes" id="UP000053617">
    <property type="component" value="Unassembled WGS sequence"/>
</dbReference>
<feature type="region of interest" description="Disordered" evidence="1">
    <location>
        <begin position="378"/>
        <end position="448"/>
    </location>
</feature>
<evidence type="ECO:0000256" key="1">
    <source>
        <dbReference type="SAM" id="MobiDB-lite"/>
    </source>
</evidence>
<feature type="transmembrane region" description="Helical" evidence="2">
    <location>
        <begin position="218"/>
        <end position="242"/>
    </location>
</feature>
<dbReference type="VEuPathDB" id="FungiDB:Z518_10349"/>
<evidence type="ECO:0000313" key="4">
    <source>
        <dbReference type="EMBL" id="KIX00211.1"/>
    </source>
</evidence>
<dbReference type="STRING" id="1442369.A0A0D2IAD7"/>
<dbReference type="RefSeq" id="XP_013267347.1">
    <property type="nucleotide sequence ID" value="XM_013411893.1"/>
</dbReference>
<dbReference type="OrthoDB" id="5338512at2759"/>
<keyword evidence="3" id="KW-0732">Signal</keyword>
<evidence type="ECO:0008006" key="6">
    <source>
        <dbReference type="Google" id="ProtNLM"/>
    </source>
</evidence>
<evidence type="ECO:0000256" key="2">
    <source>
        <dbReference type="SAM" id="Phobius"/>
    </source>
</evidence>
<feature type="compositionally biased region" description="Basic and acidic residues" evidence="1">
    <location>
        <begin position="438"/>
        <end position="447"/>
    </location>
</feature>
<keyword evidence="2" id="KW-1133">Transmembrane helix</keyword>
<dbReference type="AlphaFoldDB" id="A0A0D2IAD7"/>
<gene>
    <name evidence="4" type="ORF">Z518_10349</name>
</gene>
<dbReference type="EMBL" id="KN847483">
    <property type="protein sequence ID" value="KIX00211.1"/>
    <property type="molecule type" value="Genomic_DNA"/>
</dbReference>
<feature type="signal peptide" evidence="3">
    <location>
        <begin position="1"/>
        <end position="25"/>
    </location>
</feature>
<keyword evidence="5" id="KW-1185">Reference proteome</keyword>
<feature type="chain" id="PRO_5002243931" description="Mid2 domain-containing protein" evidence="3">
    <location>
        <begin position="26"/>
        <end position="487"/>
    </location>
</feature>
<name>A0A0D2IAD7_9EURO</name>
<evidence type="ECO:0000313" key="5">
    <source>
        <dbReference type="Proteomes" id="UP000053617"/>
    </source>
</evidence>
<feature type="region of interest" description="Disordered" evidence="1">
    <location>
        <begin position="252"/>
        <end position="277"/>
    </location>
</feature>
<organism evidence="4 5">
    <name type="scientific">Rhinocladiella mackenziei CBS 650.93</name>
    <dbReference type="NCBI Taxonomy" id="1442369"/>
    <lineage>
        <taxon>Eukaryota</taxon>
        <taxon>Fungi</taxon>
        <taxon>Dikarya</taxon>
        <taxon>Ascomycota</taxon>
        <taxon>Pezizomycotina</taxon>
        <taxon>Eurotiomycetes</taxon>
        <taxon>Chaetothyriomycetidae</taxon>
        <taxon>Chaetothyriales</taxon>
        <taxon>Herpotrichiellaceae</taxon>
        <taxon>Rhinocladiella</taxon>
    </lineage>
</organism>
<reference evidence="4 5" key="1">
    <citation type="submission" date="2015-01" db="EMBL/GenBank/DDBJ databases">
        <title>The Genome Sequence of Rhinocladiella mackenzie CBS 650.93.</title>
        <authorList>
            <consortium name="The Broad Institute Genomics Platform"/>
            <person name="Cuomo C."/>
            <person name="de Hoog S."/>
            <person name="Gorbushina A."/>
            <person name="Stielow B."/>
            <person name="Teixiera M."/>
            <person name="Abouelleil A."/>
            <person name="Chapman S.B."/>
            <person name="Priest M."/>
            <person name="Young S.K."/>
            <person name="Wortman J."/>
            <person name="Nusbaum C."/>
            <person name="Birren B."/>
        </authorList>
    </citation>
    <scope>NUCLEOTIDE SEQUENCE [LARGE SCALE GENOMIC DNA]</scope>
    <source>
        <strain evidence="4 5">CBS 650.93</strain>
    </source>
</reference>
<keyword evidence="2" id="KW-0812">Transmembrane</keyword>